<dbReference type="InterPro" id="IPR001810">
    <property type="entry name" value="F-box_dom"/>
</dbReference>
<dbReference type="PROSITE" id="PS50181">
    <property type="entry name" value="FBOX"/>
    <property type="match status" value="1"/>
</dbReference>
<dbReference type="SUPFAM" id="SSF52047">
    <property type="entry name" value="RNI-like"/>
    <property type="match status" value="1"/>
</dbReference>
<name>G7J791_MEDTR</name>
<dbReference type="PANTHER" id="PTHR38926:SF2">
    <property type="entry name" value="F-BOX_LRR-REPEAT PROTEIN 21-RELATED"/>
    <property type="match status" value="1"/>
</dbReference>
<reference evidence="2 5" key="1">
    <citation type="journal article" date="2011" name="Nature">
        <title>The Medicago genome provides insight into the evolution of rhizobial symbioses.</title>
        <authorList>
            <person name="Young N.D."/>
            <person name="Debelle F."/>
            <person name="Oldroyd G.E."/>
            <person name="Geurts R."/>
            <person name="Cannon S.B."/>
            <person name="Udvardi M.K."/>
            <person name="Benedito V.A."/>
            <person name="Mayer K.F."/>
            <person name="Gouzy J."/>
            <person name="Schoof H."/>
            <person name="Van de Peer Y."/>
            <person name="Proost S."/>
            <person name="Cook D.R."/>
            <person name="Meyers B.C."/>
            <person name="Spannagl M."/>
            <person name="Cheung F."/>
            <person name="De Mita S."/>
            <person name="Krishnakumar V."/>
            <person name="Gundlach H."/>
            <person name="Zhou S."/>
            <person name="Mudge J."/>
            <person name="Bharti A.K."/>
            <person name="Murray J.D."/>
            <person name="Naoumkina M.A."/>
            <person name="Rosen B."/>
            <person name="Silverstein K.A."/>
            <person name="Tang H."/>
            <person name="Rombauts S."/>
            <person name="Zhao P.X."/>
            <person name="Zhou P."/>
            <person name="Barbe V."/>
            <person name="Bardou P."/>
            <person name="Bechner M."/>
            <person name="Bellec A."/>
            <person name="Berger A."/>
            <person name="Berges H."/>
            <person name="Bidwell S."/>
            <person name="Bisseling T."/>
            <person name="Choisne N."/>
            <person name="Couloux A."/>
            <person name="Denny R."/>
            <person name="Deshpande S."/>
            <person name="Dai X."/>
            <person name="Doyle J.J."/>
            <person name="Dudez A.M."/>
            <person name="Farmer A.D."/>
            <person name="Fouteau S."/>
            <person name="Franken C."/>
            <person name="Gibelin C."/>
            <person name="Gish J."/>
            <person name="Goldstein S."/>
            <person name="Gonzalez A.J."/>
            <person name="Green P.J."/>
            <person name="Hallab A."/>
            <person name="Hartog M."/>
            <person name="Hua A."/>
            <person name="Humphray S.J."/>
            <person name="Jeong D.H."/>
            <person name="Jing Y."/>
            <person name="Jocker A."/>
            <person name="Kenton S.M."/>
            <person name="Kim D.J."/>
            <person name="Klee K."/>
            <person name="Lai H."/>
            <person name="Lang C."/>
            <person name="Lin S."/>
            <person name="Macmil S.L."/>
            <person name="Magdelenat G."/>
            <person name="Matthews L."/>
            <person name="McCorrison J."/>
            <person name="Monaghan E.L."/>
            <person name="Mun J.H."/>
            <person name="Najar F.Z."/>
            <person name="Nicholson C."/>
            <person name="Noirot C."/>
            <person name="O'Bleness M."/>
            <person name="Paule C.R."/>
            <person name="Poulain J."/>
            <person name="Prion F."/>
            <person name="Qin B."/>
            <person name="Qu C."/>
            <person name="Retzel E.F."/>
            <person name="Riddle C."/>
            <person name="Sallet E."/>
            <person name="Samain S."/>
            <person name="Samson N."/>
            <person name="Sanders I."/>
            <person name="Saurat O."/>
            <person name="Scarpelli C."/>
            <person name="Schiex T."/>
            <person name="Segurens B."/>
            <person name="Severin A.J."/>
            <person name="Sherrier D.J."/>
            <person name="Shi R."/>
            <person name="Sims S."/>
            <person name="Singer S.R."/>
            <person name="Sinharoy S."/>
            <person name="Sterck L."/>
            <person name="Viollet A."/>
            <person name="Wang B.B."/>
            <person name="Wang K."/>
            <person name="Wang M."/>
            <person name="Wang X."/>
            <person name="Warfsmann J."/>
            <person name="Weissenbach J."/>
            <person name="White D.D."/>
            <person name="White J.D."/>
            <person name="Wiley G.B."/>
            <person name="Wincker P."/>
            <person name="Xing Y."/>
            <person name="Yang L."/>
            <person name="Yao Z."/>
            <person name="Ying F."/>
            <person name="Zhai J."/>
            <person name="Zhou L."/>
            <person name="Zuber A."/>
            <person name="Denarie J."/>
            <person name="Dixon R.A."/>
            <person name="May G.D."/>
            <person name="Schwartz D.C."/>
            <person name="Rogers J."/>
            <person name="Quetier F."/>
            <person name="Town C.D."/>
            <person name="Roe B.A."/>
        </authorList>
    </citation>
    <scope>NUCLEOTIDE SEQUENCE [LARGE SCALE GENOMIC DNA]</scope>
    <source>
        <strain evidence="2">A17</strain>
        <strain evidence="4 5">cv. Jemalong A17</strain>
    </source>
</reference>
<dbReference type="Proteomes" id="UP000265566">
    <property type="component" value="Chromosome 3"/>
</dbReference>
<sequence>MEEESESTTGPNWLDLPSDLTENILQRLGTFEIVTSACRVCPQWLNICKDPLMWCIIHMSYVRKSPYAFQNLVKICCNVIKRSCGHLENIDIEYYCTNDTLKCIADNGSHLRCMWLVSCLGITNKGFSEAVRKLPRLGEVNIIFCIISEVSLEALGRSCPLLKLLKYHAWYPTRSCNPEKMALAIAETMPGLCHLDMKGHNLSELGVRAIIDKCPVLESLDISDCHYLSEDLTKRCIDQIKDLQLSYRYKCKQMRQLL</sequence>
<dbReference type="eggNOG" id="KOG1947">
    <property type="taxonomic scope" value="Eukaryota"/>
</dbReference>
<evidence type="ECO:0000313" key="3">
    <source>
        <dbReference type="EMBL" id="RHN68945.1"/>
    </source>
</evidence>
<dbReference type="EMBL" id="PSQE01000003">
    <property type="protein sequence ID" value="RHN68945.1"/>
    <property type="molecule type" value="Genomic_DNA"/>
</dbReference>
<dbReference type="KEGG" id="mtr:11438933"/>
<evidence type="ECO:0000259" key="1">
    <source>
        <dbReference type="PROSITE" id="PS50181"/>
    </source>
</evidence>
<dbReference type="Proteomes" id="UP000002051">
    <property type="component" value="Chromosome 3"/>
</dbReference>
<dbReference type="Gene3D" id="3.80.10.10">
    <property type="entry name" value="Ribonuclease Inhibitor"/>
    <property type="match status" value="2"/>
</dbReference>
<keyword evidence="5" id="KW-1185">Reference proteome</keyword>
<dbReference type="AlphaFoldDB" id="G7J791"/>
<dbReference type="GO" id="GO:1905761">
    <property type="term" value="F:SCF ubiquitin ligase complex binding"/>
    <property type="evidence" value="ECO:0000318"/>
    <property type="project" value="GO_Central"/>
</dbReference>
<reference evidence="4" key="3">
    <citation type="submission" date="2015-04" db="UniProtKB">
        <authorList>
            <consortium name="EnsemblPlants"/>
        </authorList>
    </citation>
    <scope>IDENTIFICATION</scope>
    <source>
        <strain evidence="4">cv. Jemalong A17</strain>
    </source>
</reference>
<organism evidence="2 5">
    <name type="scientific">Medicago truncatula</name>
    <name type="common">Barrel medic</name>
    <name type="synonym">Medicago tribuloides</name>
    <dbReference type="NCBI Taxonomy" id="3880"/>
    <lineage>
        <taxon>Eukaryota</taxon>
        <taxon>Viridiplantae</taxon>
        <taxon>Streptophyta</taxon>
        <taxon>Embryophyta</taxon>
        <taxon>Tracheophyta</taxon>
        <taxon>Spermatophyta</taxon>
        <taxon>Magnoliopsida</taxon>
        <taxon>eudicotyledons</taxon>
        <taxon>Gunneridae</taxon>
        <taxon>Pentapetalae</taxon>
        <taxon>rosids</taxon>
        <taxon>fabids</taxon>
        <taxon>Fabales</taxon>
        <taxon>Fabaceae</taxon>
        <taxon>Papilionoideae</taxon>
        <taxon>50 kb inversion clade</taxon>
        <taxon>NPAAA clade</taxon>
        <taxon>Hologalegina</taxon>
        <taxon>IRL clade</taxon>
        <taxon>Trifolieae</taxon>
        <taxon>Medicago</taxon>
    </lineage>
</organism>
<dbReference type="HOGENOM" id="CLU_044915_0_0_1"/>
<evidence type="ECO:0000313" key="4">
    <source>
        <dbReference type="EnsemblPlants" id="AES71651"/>
    </source>
</evidence>
<dbReference type="Gramene" id="rna17368">
    <property type="protein sequence ID" value="RHN68945.1"/>
    <property type="gene ID" value="gene17368"/>
</dbReference>
<dbReference type="Pfam" id="PF00646">
    <property type="entry name" value="F-box"/>
    <property type="match status" value="1"/>
</dbReference>
<dbReference type="OMA" id="WRTIDIR"/>
<accession>G7J791</accession>
<dbReference type="PaxDb" id="3880-AES71651"/>
<feature type="domain" description="F-box" evidence="1">
    <location>
        <begin position="10"/>
        <end position="57"/>
    </location>
</feature>
<dbReference type="InterPro" id="IPR036047">
    <property type="entry name" value="F-box-like_dom_sf"/>
</dbReference>
<gene>
    <name evidence="4" type="primary">11438933</name>
    <name evidence="2" type="ordered locus">MTR_3g080310</name>
    <name evidence="3" type="ORF">MtrunA17_Chr3g0119461</name>
</gene>
<dbReference type="Gene3D" id="1.20.1280.50">
    <property type="match status" value="1"/>
</dbReference>
<protein>
    <submittedName>
        <fullName evidence="2">F-box/LRR protein</fullName>
    </submittedName>
    <submittedName>
        <fullName evidence="3">Putative F-box domain, leucine-rich repeat domain, L domain-containing protein</fullName>
    </submittedName>
</protein>
<dbReference type="EnsemblPlants" id="AES71651">
    <property type="protein sequence ID" value="AES71651"/>
    <property type="gene ID" value="MTR_3g080310"/>
</dbReference>
<evidence type="ECO:0000313" key="5">
    <source>
        <dbReference type="Proteomes" id="UP000002051"/>
    </source>
</evidence>
<reference evidence="3" key="4">
    <citation type="journal article" date="2018" name="Nat. Plants">
        <title>Whole-genome landscape of Medicago truncatula symbiotic genes.</title>
        <authorList>
            <person name="Pecrix Y."/>
            <person name="Gamas P."/>
            <person name="Carrere S."/>
        </authorList>
    </citation>
    <scope>NUCLEOTIDE SEQUENCE</scope>
    <source>
        <tissue evidence="3">Leaves</tissue>
    </source>
</reference>
<evidence type="ECO:0000313" key="2">
    <source>
        <dbReference type="EMBL" id="AES71651.1"/>
    </source>
</evidence>
<dbReference type="SUPFAM" id="SSF81383">
    <property type="entry name" value="F-box domain"/>
    <property type="match status" value="1"/>
</dbReference>
<dbReference type="InterPro" id="IPR032675">
    <property type="entry name" value="LRR_dom_sf"/>
</dbReference>
<dbReference type="OrthoDB" id="2095648at2759"/>
<dbReference type="CDD" id="cd22164">
    <property type="entry name" value="F-box_AtSKIP19-like"/>
    <property type="match status" value="1"/>
</dbReference>
<dbReference type="EMBL" id="CM001219">
    <property type="protein sequence ID" value="AES71651.1"/>
    <property type="molecule type" value="Genomic_DNA"/>
</dbReference>
<dbReference type="PANTHER" id="PTHR38926">
    <property type="entry name" value="F-BOX DOMAIN CONTAINING PROTEIN, EXPRESSED"/>
    <property type="match status" value="1"/>
</dbReference>
<reference evidence="2 5" key="2">
    <citation type="journal article" date="2014" name="BMC Genomics">
        <title>An improved genome release (version Mt4.0) for the model legume Medicago truncatula.</title>
        <authorList>
            <person name="Tang H."/>
            <person name="Krishnakumar V."/>
            <person name="Bidwell S."/>
            <person name="Rosen B."/>
            <person name="Chan A."/>
            <person name="Zhou S."/>
            <person name="Gentzbittel L."/>
            <person name="Childs K.L."/>
            <person name="Yandell M."/>
            <person name="Gundlach H."/>
            <person name="Mayer K.F."/>
            <person name="Schwartz D.C."/>
            <person name="Town C.D."/>
        </authorList>
    </citation>
    <scope>GENOME REANNOTATION</scope>
    <source>
        <strain evidence="4 5">cv. Jemalong A17</strain>
    </source>
</reference>
<proteinExistence type="predicted"/>